<evidence type="ECO:0000313" key="2">
    <source>
        <dbReference type="EnsemblPlants" id="Bo00452s040.1"/>
    </source>
</evidence>
<sequence>MAETADSSTKDKPGGLNGEYTDLNPAVETEDELTQSEHELEPAEESVHELKPPEVRVHQLDELSELSDTSLELNELSETEDGADLVAG</sequence>
<dbReference type="AlphaFoldDB" id="A0A0D2ZPL7"/>
<evidence type="ECO:0000256" key="1">
    <source>
        <dbReference type="SAM" id="MobiDB-lite"/>
    </source>
</evidence>
<keyword evidence="3" id="KW-1185">Reference proteome</keyword>
<accession>A0A0D2ZPL7</accession>
<proteinExistence type="predicted"/>
<dbReference type="HOGENOM" id="CLU_2708254_0_0_1"/>
<dbReference type="EnsemblPlants" id="Bo00452s040.1">
    <property type="protein sequence ID" value="Bo00452s040.1"/>
    <property type="gene ID" value="Bo00452s040"/>
</dbReference>
<organism evidence="2 3">
    <name type="scientific">Brassica oleracea var. oleracea</name>
    <dbReference type="NCBI Taxonomy" id="109376"/>
    <lineage>
        <taxon>Eukaryota</taxon>
        <taxon>Viridiplantae</taxon>
        <taxon>Streptophyta</taxon>
        <taxon>Embryophyta</taxon>
        <taxon>Tracheophyta</taxon>
        <taxon>Spermatophyta</taxon>
        <taxon>Magnoliopsida</taxon>
        <taxon>eudicotyledons</taxon>
        <taxon>Gunneridae</taxon>
        <taxon>Pentapetalae</taxon>
        <taxon>rosids</taxon>
        <taxon>malvids</taxon>
        <taxon>Brassicales</taxon>
        <taxon>Brassicaceae</taxon>
        <taxon>Brassiceae</taxon>
        <taxon>Brassica</taxon>
    </lineage>
</organism>
<reference evidence="2" key="1">
    <citation type="journal article" date="2014" name="Genome Biol.">
        <title>Transcriptome and methylome profiling reveals relics of genome dominance in the mesopolyploid Brassica oleracea.</title>
        <authorList>
            <person name="Parkin I.A."/>
            <person name="Koh C."/>
            <person name="Tang H."/>
            <person name="Robinson S.J."/>
            <person name="Kagale S."/>
            <person name="Clarke W.E."/>
            <person name="Town C.D."/>
            <person name="Nixon J."/>
            <person name="Krishnakumar V."/>
            <person name="Bidwell S.L."/>
            <person name="Denoeud F."/>
            <person name="Belcram H."/>
            <person name="Links M.G."/>
            <person name="Just J."/>
            <person name="Clarke C."/>
            <person name="Bender T."/>
            <person name="Huebert T."/>
            <person name="Mason A.S."/>
            <person name="Pires J.C."/>
            <person name="Barker G."/>
            <person name="Moore J."/>
            <person name="Walley P.G."/>
            <person name="Manoli S."/>
            <person name="Batley J."/>
            <person name="Edwards D."/>
            <person name="Nelson M.N."/>
            <person name="Wang X."/>
            <person name="Paterson A.H."/>
            <person name="King G."/>
            <person name="Bancroft I."/>
            <person name="Chalhoub B."/>
            <person name="Sharpe A.G."/>
        </authorList>
    </citation>
    <scope>NUCLEOTIDE SEQUENCE [LARGE SCALE GENOMIC DNA]</scope>
    <source>
        <strain evidence="2">cv. TO1000</strain>
    </source>
</reference>
<evidence type="ECO:0000313" key="3">
    <source>
        <dbReference type="Proteomes" id="UP000032141"/>
    </source>
</evidence>
<dbReference type="Gramene" id="Bo00452s040.1">
    <property type="protein sequence ID" value="Bo00452s040.1"/>
    <property type="gene ID" value="Bo00452s040"/>
</dbReference>
<protein>
    <submittedName>
        <fullName evidence="2">Uncharacterized protein</fullName>
    </submittedName>
</protein>
<reference evidence="2" key="2">
    <citation type="submission" date="2015-06" db="UniProtKB">
        <authorList>
            <consortium name="EnsemblPlants"/>
        </authorList>
    </citation>
    <scope>IDENTIFICATION</scope>
</reference>
<name>A0A0D2ZPL7_BRAOL</name>
<dbReference type="Proteomes" id="UP000032141">
    <property type="component" value="Unassembled WGS sequence"/>
</dbReference>
<feature type="compositionally biased region" description="Basic and acidic residues" evidence="1">
    <location>
        <begin position="35"/>
        <end position="53"/>
    </location>
</feature>
<feature type="compositionally biased region" description="Acidic residues" evidence="1">
    <location>
        <begin position="75"/>
        <end position="88"/>
    </location>
</feature>
<feature type="region of interest" description="Disordered" evidence="1">
    <location>
        <begin position="1"/>
        <end position="53"/>
    </location>
</feature>
<feature type="region of interest" description="Disordered" evidence="1">
    <location>
        <begin position="66"/>
        <end position="88"/>
    </location>
</feature>